<dbReference type="PANTHER" id="PTHR39594">
    <property type="entry name" value="PROTEIN YCHQ"/>
    <property type="match status" value="1"/>
</dbReference>
<keyword evidence="1" id="KW-1133">Transmembrane helix</keyword>
<dbReference type="PIRSF" id="PIRSF005610">
    <property type="entry name" value="SirB"/>
    <property type="match status" value="1"/>
</dbReference>
<protein>
    <submittedName>
        <fullName evidence="2">Putative membrane protein SirB2</fullName>
    </submittedName>
</protein>
<accession>A0A7W4Z9Q8</accession>
<name>A0A7W4Z9Q8_9GAMM</name>
<dbReference type="EMBL" id="JACHWZ010000012">
    <property type="protein sequence ID" value="MBB3061947.1"/>
    <property type="molecule type" value="Genomic_DNA"/>
</dbReference>
<dbReference type="Proteomes" id="UP000535937">
    <property type="component" value="Unassembled WGS sequence"/>
</dbReference>
<organism evidence="2 3">
    <name type="scientific">Microbulbifer rhizosphaerae</name>
    <dbReference type="NCBI Taxonomy" id="1562603"/>
    <lineage>
        <taxon>Bacteria</taxon>
        <taxon>Pseudomonadati</taxon>
        <taxon>Pseudomonadota</taxon>
        <taxon>Gammaproteobacteria</taxon>
        <taxon>Cellvibrionales</taxon>
        <taxon>Microbulbiferaceae</taxon>
        <taxon>Microbulbifer</taxon>
    </lineage>
</organism>
<feature type="transmembrane region" description="Helical" evidence="1">
    <location>
        <begin position="12"/>
        <end position="30"/>
    </location>
</feature>
<proteinExistence type="predicted"/>
<dbReference type="AlphaFoldDB" id="A0A7W4Z9Q8"/>
<evidence type="ECO:0000256" key="1">
    <source>
        <dbReference type="SAM" id="Phobius"/>
    </source>
</evidence>
<evidence type="ECO:0000313" key="2">
    <source>
        <dbReference type="EMBL" id="MBB3061947.1"/>
    </source>
</evidence>
<dbReference type="InterPro" id="IPR007360">
    <property type="entry name" value="SirB"/>
</dbReference>
<dbReference type="PANTHER" id="PTHR39594:SF1">
    <property type="entry name" value="PROTEIN YCHQ"/>
    <property type="match status" value="1"/>
</dbReference>
<evidence type="ECO:0000313" key="3">
    <source>
        <dbReference type="Proteomes" id="UP000535937"/>
    </source>
</evidence>
<keyword evidence="3" id="KW-1185">Reference proteome</keyword>
<dbReference type="RefSeq" id="WP_183460789.1">
    <property type="nucleotide sequence ID" value="NZ_JACHWZ010000012.1"/>
</dbReference>
<reference evidence="2 3" key="1">
    <citation type="submission" date="2020-08" db="EMBL/GenBank/DDBJ databases">
        <title>Genomic Encyclopedia of Type Strains, Phase III (KMG-III): the genomes of soil and plant-associated and newly described type strains.</title>
        <authorList>
            <person name="Whitman W."/>
        </authorList>
    </citation>
    <scope>NUCLEOTIDE SEQUENCE [LARGE SCALE GENOMIC DNA]</scope>
    <source>
        <strain evidence="2 3">CECT 8799</strain>
    </source>
</reference>
<dbReference type="GO" id="GO:0005886">
    <property type="term" value="C:plasma membrane"/>
    <property type="evidence" value="ECO:0007669"/>
    <property type="project" value="TreeGrafter"/>
</dbReference>
<feature type="transmembrane region" description="Helical" evidence="1">
    <location>
        <begin position="71"/>
        <end position="90"/>
    </location>
</feature>
<gene>
    <name evidence="2" type="ORF">FHS09_002790</name>
</gene>
<keyword evidence="1" id="KW-0812">Transmembrane</keyword>
<keyword evidence="1" id="KW-0472">Membrane</keyword>
<comment type="caution">
    <text evidence="2">The sequence shown here is derived from an EMBL/GenBank/DDBJ whole genome shotgun (WGS) entry which is preliminary data.</text>
</comment>
<feature type="transmembrane region" description="Helical" evidence="1">
    <location>
        <begin position="102"/>
        <end position="119"/>
    </location>
</feature>
<sequence>MDYSLIKTLHISFATLSLVGFLLRGAWMFANSRLLYHRATRVLPHCIDAVLIASALTLATLSGQWPLQQPWLSAKVTALLCYVALGWLALRSGYYKPLRAGAWLAGLAVFTYIVSVASSRNPLPF</sequence>
<feature type="transmembrane region" description="Helical" evidence="1">
    <location>
        <begin position="42"/>
        <end position="65"/>
    </location>
</feature>
<dbReference type="Pfam" id="PF04247">
    <property type="entry name" value="SirB"/>
    <property type="match status" value="1"/>
</dbReference>